<dbReference type="InterPro" id="IPR013747">
    <property type="entry name" value="ACP_syn_III_C"/>
</dbReference>
<protein>
    <submittedName>
        <fullName evidence="5">3-hydroxy-3-methylglutaryl CoA synthase</fullName>
    </submittedName>
</protein>
<reference evidence="5 6" key="1">
    <citation type="submission" date="2019-04" db="EMBL/GenBank/DDBJ databases">
        <title>Phreatobacter aquaticus sp. nov.</title>
        <authorList>
            <person name="Choi A."/>
        </authorList>
    </citation>
    <scope>NUCLEOTIDE SEQUENCE [LARGE SCALE GENOMIC DNA]</scope>
    <source>
        <strain evidence="5 6">KCTC 52518</strain>
    </source>
</reference>
<dbReference type="Pfam" id="PF01796">
    <property type="entry name" value="OB_ChsH2_C"/>
    <property type="match status" value="1"/>
</dbReference>
<keyword evidence="1" id="KW-0808">Transferase</keyword>
<dbReference type="InterPro" id="IPR002878">
    <property type="entry name" value="ChsH2_C"/>
</dbReference>
<sequence>MSIGILAYGAHVPRLRLQRRAAAEANAWFNPGLKAQGKGERSMAGWDEDPITMAVEAARDCLADLPREAIQAVHLASTTLPFADRSNSAVVATALNLPQAIRTLDLSGSRRAATSGLIAAVQAVAGGAGQTLLAAADKRKAKAGSPQEMHYGDGAAALLIGEGQPIARLIVAHTETVDFVDQFRAFDRAFDYGWEERWIREEGYLKIVPPAVKAALGKAGVAADGVSHFCMPGTLPRIAALVAQKCGLPEAAVRDNLAGVCGDTGAAHAIVMLVHALERAKAGERIVVAGFGQGCDVLVLEVTEAIATLPPRRGVTGSLARRREETSYAKFLAFNDLIPLDRGMRAELDKATAMTALYRNNEMVHGLVGGRCTECGTLQFPKSKICVGPNCHKFHTQVDHPFAEMVGNVMSYTADMLTYSPEPPQHFGMVQFRDGGRMMMDFTDVDVGKVEVGMPMRMVFRIKDQDQQRGFTRYFWKAAPAGAAQS</sequence>
<evidence type="ECO:0000313" key="5">
    <source>
        <dbReference type="EMBL" id="QCI63324.1"/>
    </source>
</evidence>
<accession>A0A4D7AQ21</accession>
<dbReference type="PANTHER" id="PTHR34075">
    <property type="entry name" value="BLR3430 PROTEIN"/>
    <property type="match status" value="1"/>
</dbReference>
<feature type="domain" description="ChsH2 rubredoxin-like zinc ribbon" evidence="4">
    <location>
        <begin position="366"/>
        <end position="392"/>
    </location>
</feature>
<dbReference type="Gene3D" id="3.40.47.10">
    <property type="match status" value="2"/>
</dbReference>
<dbReference type="AlphaFoldDB" id="A0A4D7AQ21"/>
<dbReference type="RefSeq" id="WP_136958783.1">
    <property type="nucleotide sequence ID" value="NZ_CP039690.1"/>
</dbReference>
<evidence type="ECO:0000259" key="4">
    <source>
        <dbReference type="Pfam" id="PF12172"/>
    </source>
</evidence>
<dbReference type="GO" id="GO:0016746">
    <property type="term" value="F:acyltransferase activity"/>
    <property type="evidence" value="ECO:0007669"/>
    <property type="project" value="UniProtKB-KW"/>
</dbReference>
<gene>
    <name evidence="5" type="ORF">E8M01_03180</name>
</gene>
<evidence type="ECO:0000313" key="6">
    <source>
        <dbReference type="Proteomes" id="UP000298781"/>
    </source>
</evidence>
<dbReference type="InterPro" id="IPR052513">
    <property type="entry name" value="Thioester_dehydratase-like"/>
</dbReference>
<name>A0A4D7AQ21_9HYPH</name>
<dbReference type="SUPFAM" id="SSF53901">
    <property type="entry name" value="Thiolase-like"/>
    <property type="match status" value="2"/>
</dbReference>
<dbReference type="OrthoDB" id="8771453at2"/>
<dbReference type="Pfam" id="PF08541">
    <property type="entry name" value="ACP_syn_III_C"/>
    <property type="match status" value="1"/>
</dbReference>
<dbReference type="InterPro" id="IPR012340">
    <property type="entry name" value="NA-bd_OB-fold"/>
</dbReference>
<dbReference type="PANTHER" id="PTHR34075:SF5">
    <property type="entry name" value="BLR3430 PROTEIN"/>
    <property type="match status" value="1"/>
</dbReference>
<dbReference type="EMBL" id="CP039690">
    <property type="protein sequence ID" value="QCI63324.1"/>
    <property type="molecule type" value="Genomic_DNA"/>
</dbReference>
<dbReference type="InterPro" id="IPR022002">
    <property type="entry name" value="ChsH2_Znr"/>
</dbReference>
<dbReference type="KEGG" id="pstg:E8M01_03180"/>
<evidence type="ECO:0000259" key="3">
    <source>
        <dbReference type="Pfam" id="PF08541"/>
    </source>
</evidence>
<feature type="domain" description="Beta-ketoacyl-[acyl-carrier-protein] synthase III C-terminal" evidence="3">
    <location>
        <begin position="217"/>
        <end position="295"/>
    </location>
</feature>
<proteinExistence type="predicted"/>
<evidence type="ECO:0000256" key="1">
    <source>
        <dbReference type="ARBA" id="ARBA00022679"/>
    </source>
</evidence>
<evidence type="ECO:0000259" key="2">
    <source>
        <dbReference type="Pfam" id="PF01796"/>
    </source>
</evidence>
<dbReference type="InterPro" id="IPR016039">
    <property type="entry name" value="Thiolase-like"/>
</dbReference>
<feature type="domain" description="ChsH2 C-terminal OB-fold" evidence="2">
    <location>
        <begin position="407"/>
        <end position="461"/>
    </location>
</feature>
<dbReference type="Proteomes" id="UP000298781">
    <property type="component" value="Chromosome"/>
</dbReference>
<organism evidence="5 6">
    <name type="scientific">Phreatobacter stygius</name>
    <dbReference type="NCBI Taxonomy" id="1940610"/>
    <lineage>
        <taxon>Bacteria</taxon>
        <taxon>Pseudomonadati</taxon>
        <taxon>Pseudomonadota</taxon>
        <taxon>Alphaproteobacteria</taxon>
        <taxon>Hyphomicrobiales</taxon>
        <taxon>Phreatobacteraceae</taxon>
        <taxon>Phreatobacter</taxon>
    </lineage>
</organism>
<keyword evidence="6" id="KW-1185">Reference proteome</keyword>
<dbReference type="Pfam" id="PF12172">
    <property type="entry name" value="zf-ChsH2"/>
    <property type="match status" value="1"/>
</dbReference>
<dbReference type="SUPFAM" id="SSF50249">
    <property type="entry name" value="Nucleic acid-binding proteins"/>
    <property type="match status" value="1"/>
</dbReference>
<dbReference type="CDD" id="cd00827">
    <property type="entry name" value="init_cond_enzymes"/>
    <property type="match status" value="1"/>
</dbReference>